<keyword evidence="1" id="KW-0812">Transmembrane</keyword>
<reference evidence="3" key="1">
    <citation type="submission" date="2020-05" db="EMBL/GenBank/DDBJ databases">
        <authorList>
            <person name="Chiriac C."/>
            <person name="Salcher M."/>
            <person name="Ghai R."/>
            <person name="Kavagutti S V."/>
        </authorList>
    </citation>
    <scope>NUCLEOTIDE SEQUENCE</scope>
</reference>
<dbReference type="InterPro" id="IPR036116">
    <property type="entry name" value="FN3_sf"/>
</dbReference>
<organism evidence="3">
    <name type="scientific">freshwater metagenome</name>
    <dbReference type="NCBI Taxonomy" id="449393"/>
    <lineage>
        <taxon>unclassified sequences</taxon>
        <taxon>metagenomes</taxon>
        <taxon>ecological metagenomes</taxon>
    </lineage>
</organism>
<evidence type="ECO:0000313" key="3">
    <source>
        <dbReference type="EMBL" id="CAB4571630.1"/>
    </source>
</evidence>
<evidence type="ECO:0000259" key="2">
    <source>
        <dbReference type="PROSITE" id="PS50853"/>
    </source>
</evidence>
<dbReference type="SUPFAM" id="SSF49265">
    <property type="entry name" value="Fibronectin type III"/>
    <property type="match status" value="1"/>
</dbReference>
<gene>
    <name evidence="3" type="ORF">UFOPK1591_01331</name>
</gene>
<feature type="domain" description="Fibronectin type-III" evidence="2">
    <location>
        <begin position="132"/>
        <end position="215"/>
    </location>
</feature>
<proteinExistence type="predicted"/>
<keyword evidence="1" id="KW-0472">Membrane</keyword>
<dbReference type="AlphaFoldDB" id="A0A6J6E512"/>
<protein>
    <submittedName>
        <fullName evidence="3">Unannotated protein</fullName>
    </submittedName>
</protein>
<dbReference type="InterPro" id="IPR003961">
    <property type="entry name" value="FN3_dom"/>
</dbReference>
<dbReference type="Gene3D" id="2.60.40.10">
    <property type="entry name" value="Immunoglobulins"/>
    <property type="match status" value="1"/>
</dbReference>
<feature type="transmembrane region" description="Helical" evidence="1">
    <location>
        <begin position="226"/>
        <end position="246"/>
    </location>
</feature>
<dbReference type="CDD" id="cd00063">
    <property type="entry name" value="FN3"/>
    <property type="match status" value="1"/>
</dbReference>
<dbReference type="EMBL" id="CAEZTD010000134">
    <property type="protein sequence ID" value="CAB4571630.1"/>
    <property type="molecule type" value="Genomic_DNA"/>
</dbReference>
<evidence type="ECO:0000256" key="1">
    <source>
        <dbReference type="SAM" id="Phobius"/>
    </source>
</evidence>
<accession>A0A6J6E512</accession>
<keyword evidence="1" id="KW-1133">Transmembrane helix</keyword>
<dbReference type="PROSITE" id="PS50853">
    <property type="entry name" value="FN3"/>
    <property type="match status" value="1"/>
</dbReference>
<name>A0A6J6E512_9ZZZZ</name>
<dbReference type="SMART" id="SM00060">
    <property type="entry name" value="FN3"/>
    <property type="match status" value="1"/>
</dbReference>
<dbReference type="InterPro" id="IPR013783">
    <property type="entry name" value="Ig-like_fold"/>
</dbReference>
<sequence>MKITTKIATSATVAVAASVMTLVAASPASALPSIAWSDTSITNGESTSLVYTMGNTTAFVAQWYDDQYIGCSWKSRFDQNLPATYEQARATTSQATTWWIGLYSSDCTSAQPLKSDAYSSTELTMTPAGPYGPDEVTSSDITETSITLNWETDAYATGYHVYQDGQLIATLDADDVLYRVTGLTAGTSYTFEVVGFNDDFGGAGTTVTLSTTKGPELATTGIDVTVAGLMGFGALSAVLIGGALVLRRRA</sequence>
<dbReference type="Pfam" id="PF00041">
    <property type="entry name" value="fn3"/>
    <property type="match status" value="1"/>
</dbReference>